<feature type="domain" description="Alginate lyase 2" evidence="1">
    <location>
        <begin position="2"/>
        <end position="229"/>
    </location>
</feature>
<dbReference type="Pfam" id="PF08787">
    <property type="entry name" value="Alginate_lyase2"/>
    <property type="match status" value="1"/>
</dbReference>
<organism evidence="2 3">
    <name type="scientific">Pseudomonas knackmussii (strain DSM 6978 / CCUG 54928 / LMG 23759 / B13)</name>
    <dbReference type="NCBI Taxonomy" id="1301098"/>
    <lineage>
        <taxon>Bacteria</taxon>
        <taxon>Pseudomonadati</taxon>
        <taxon>Pseudomonadota</taxon>
        <taxon>Gammaproteobacteria</taxon>
        <taxon>Pseudomonadales</taxon>
        <taxon>Pseudomonadaceae</taxon>
        <taxon>Pseudomonas</taxon>
    </lineage>
</organism>
<dbReference type="RefSeq" id="WP_043251201.1">
    <property type="nucleotide sequence ID" value="NZ_HG322950.1"/>
</dbReference>
<evidence type="ECO:0000259" key="1">
    <source>
        <dbReference type="Pfam" id="PF08787"/>
    </source>
</evidence>
<dbReference type="Proteomes" id="UP000025241">
    <property type="component" value="Chromosome I"/>
</dbReference>
<dbReference type="AlphaFoldDB" id="A0A024HFS8"/>
<dbReference type="EMBL" id="HG322950">
    <property type="protein sequence ID" value="CDF83318.1"/>
    <property type="molecule type" value="Genomic_DNA"/>
</dbReference>
<evidence type="ECO:0000313" key="2">
    <source>
        <dbReference type="EMBL" id="CDF83318.1"/>
    </source>
</evidence>
<dbReference type="OrthoDB" id="1113844at2"/>
<dbReference type="eggNOG" id="COG5297">
    <property type="taxonomic scope" value="Bacteria"/>
</dbReference>
<sequence>MLDLSTWNLSVPTDPKPTEITTQQIAAGYKSIYFTRTSSQVSFWVPVTGSHTSDSVYPRTELRETLPDGSIYNWFYRSADNELRATPSVEQVPSQNKVVIGQIHSKSPYSGDGEPLLKLQYHYIPSQGSGRIEALIRNHPTDDTSVNVPILDGVTLGQALTYSLRVTSSGNLGIRVQSSDGREKYYGKTLSTTWSKQLLYFKAGAYIADNYGPSTEGARVVFYHLNLAHR</sequence>
<dbReference type="STRING" id="1301098.PKB_1968"/>
<evidence type="ECO:0000313" key="3">
    <source>
        <dbReference type="Proteomes" id="UP000025241"/>
    </source>
</evidence>
<dbReference type="KEGG" id="pkc:PKB_1968"/>
<dbReference type="PATRIC" id="fig|1301098.3.peg.1955"/>
<proteinExistence type="predicted"/>
<gene>
    <name evidence="2" type="ORF">PKB_1968</name>
</gene>
<reference evidence="2 3" key="2">
    <citation type="submission" date="2014-05" db="EMBL/GenBank/DDBJ databases">
        <title>Genome sequence of the 3-chlorobenzoate degrading bacterium Pseudomonas knackmussii B13 shows multiple evidence for horizontal gene transfer.</title>
        <authorList>
            <person name="Miyazaki R."/>
            <person name="Bertelli C."/>
            <person name="Falquet L."/>
            <person name="Robinson-Rechavi M."/>
            <person name="Gharib W."/>
            <person name="Roy S."/>
            <person name="Van der Meer J.R."/>
        </authorList>
    </citation>
    <scope>NUCLEOTIDE SEQUENCE [LARGE SCALE GENOMIC DNA]</scope>
    <source>
        <strain evidence="2 3">B13</strain>
    </source>
</reference>
<dbReference type="HOGENOM" id="CLU_081538_2_0_6"/>
<dbReference type="InterPro" id="IPR014895">
    <property type="entry name" value="Alginate_lyase_2"/>
</dbReference>
<protein>
    <recommendedName>
        <fullName evidence="1">Alginate lyase 2 domain-containing protein</fullName>
    </recommendedName>
</protein>
<keyword evidence="3" id="KW-1185">Reference proteome</keyword>
<name>A0A024HFS8_PSEKB</name>
<dbReference type="SUPFAM" id="SSF49899">
    <property type="entry name" value="Concanavalin A-like lectins/glucanases"/>
    <property type="match status" value="1"/>
</dbReference>
<dbReference type="Gene3D" id="2.60.120.200">
    <property type="match status" value="1"/>
</dbReference>
<accession>A0A024HFS8</accession>
<dbReference type="InterPro" id="IPR013320">
    <property type="entry name" value="ConA-like_dom_sf"/>
</dbReference>
<reference evidence="2 3" key="1">
    <citation type="submission" date="2013-03" db="EMBL/GenBank/DDBJ databases">
        <authorList>
            <person name="Linke B."/>
        </authorList>
    </citation>
    <scope>NUCLEOTIDE SEQUENCE [LARGE SCALE GENOMIC DNA]</scope>
    <source>
        <strain evidence="2 3">B13</strain>
    </source>
</reference>